<keyword evidence="4" id="KW-0443">Lipid metabolism</keyword>
<dbReference type="Pfam" id="PF00378">
    <property type="entry name" value="ECH_1"/>
    <property type="match status" value="1"/>
</dbReference>
<comment type="caution">
    <text evidence="8">The sequence shown here is derived from an EMBL/GenBank/DDBJ whole genome shotgun (WGS) entry which is preliminary data.</text>
</comment>
<evidence type="ECO:0000313" key="9">
    <source>
        <dbReference type="Proteomes" id="UP000186922"/>
    </source>
</evidence>
<dbReference type="STRING" id="947166.A0A1D1VRX2"/>
<dbReference type="GO" id="GO:0016836">
    <property type="term" value="F:hydro-lyase activity"/>
    <property type="evidence" value="ECO:0007669"/>
    <property type="project" value="TreeGrafter"/>
</dbReference>
<dbReference type="InterPro" id="IPR001753">
    <property type="entry name" value="Enoyl-CoA_hydra/iso"/>
</dbReference>
<dbReference type="PANTHER" id="PTHR43602">
    <property type="match status" value="1"/>
</dbReference>
<evidence type="ECO:0000256" key="3">
    <source>
        <dbReference type="ARBA" id="ARBA00022946"/>
    </source>
</evidence>
<accession>A0A1D1VRX2</accession>
<evidence type="ECO:0000256" key="1">
    <source>
        <dbReference type="ARBA" id="ARBA00004173"/>
    </source>
</evidence>
<dbReference type="OrthoDB" id="2139957at2759"/>
<dbReference type="Gene3D" id="3.90.226.10">
    <property type="entry name" value="2-enoyl-CoA Hydratase, Chain A, domain 1"/>
    <property type="match status" value="1"/>
</dbReference>
<dbReference type="EMBL" id="BDGG01000010">
    <property type="protein sequence ID" value="GAV04322.1"/>
    <property type="molecule type" value="Genomic_DNA"/>
</dbReference>
<protein>
    <recommendedName>
        <fullName evidence="7">Enoyl-CoA hydratase domain-containing protein 3, mitochondrial</fullName>
    </recommendedName>
</protein>
<gene>
    <name evidence="8" type="primary">RvY_14621-1</name>
    <name evidence="8" type="synonym">RvY_14621.1</name>
    <name evidence="8" type="ORF">RvY_14621</name>
</gene>
<comment type="function">
    <text evidence="6">May play a role in fatty acid biosynthesis and insulin sensitivity.</text>
</comment>
<name>A0A1D1VRX2_RAMVA</name>
<evidence type="ECO:0000256" key="7">
    <source>
        <dbReference type="ARBA" id="ARBA00040545"/>
    </source>
</evidence>
<organism evidence="8 9">
    <name type="scientific">Ramazzottius varieornatus</name>
    <name type="common">Water bear</name>
    <name type="synonym">Tardigrade</name>
    <dbReference type="NCBI Taxonomy" id="947166"/>
    <lineage>
        <taxon>Eukaryota</taxon>
        <taxon>Metazoa</taxon>
        <taxon>Ecdysozoa</taxon>
        <taxon>Tardigrada</taxon>
        <taxon>Eutardigrada</taxon>
        <taxon>Parachela</taxon>
        <taxon>Hypsibioidea</taxon>
        <taxon>Ramazzottiidae</taxon>
        <taxon>Ramazzottius</taxon>
    </lineage>
</organism>
<dbReference type="InterPro" id="IPR052377">
    <property type="entry name" value="Mitochondrial_ECH-domain"/>
</dbReference>
<dbReference type="Gene3D" id="1.10.12.10">
    <property type="entry name" value="Lyase 2-enoyl-coa Hydratase, Chain A, domain 2"/>
    <property type="match status" value="1"/>
</dbReference>
<dbReference type="InterPro" id="IPR029045">
    <property type="entry name" value="ClpP/crotonase-like_dom_sf"/>
</dbReference>
<evidence type="ECO:0000256" key="2">
    <source>
        <dbReference type="ARBA" id="ARBA00022832"/>
    </source>
</evidence>
<dbReference type="AlphaFoldDB" id="A0A1D1VRX2"/>
<evidence type="ECO:0000256" key="6">
    <source>
        <dbReference type="ARBA" id="ARBA00037410"/>
    </source>
</evidence>
<keyword evidence="9" id="KW-1185">Reference proteome</keyword>
<dbReference type="GO" id="GO:0006631">
    <property type="term" value="P:fatty acid metabolic process"/>
    <property type="evidence" value="ECO:0007669"/>
    <property type="project" value="UniProtKB-KW"/>
</dbReference>
<evidence type="ECO:0000256" key="4">
    <source>
        <dbReference type="ARBA" id="ARBA00023098"/>
    </source>
</evidence>
<dbReference type="InterPro" id="IPR014748">
    <property type="entry name" value="Enoyl-CoA_hydra_C"/>
</dbReference>
<keyword evidence="2" id="KW-0276">Fatty acid metabolism</keyword>
<reference evidence="8 9" key="1">
    <citation type="journal article" date="2016" name="Nat. Commun.">
        <title>Extremotolerant tardigrade genome and improved radiotolerance of human cultured cells by tardigrade-unique protein.</title>
        <authorList>
            <person name="Hashimoto T."/>
            <person name="Horikawa D.D."/>
            <person name="Saito Y."/>
            <person name="Kuwahara H."/>
            <person name="Kozuka-Hata H."/>
            <person name="Shin-I T."/>
            <person name="Minakuchi Y."/>
            <person name="Ohishi K."/>
            <person name="Motoyama A."/>
            <person name="Aizu T."/>
            <person name="Enomoto A."/>
            <person name="Kondo K."/>
            <person name="Tanaka S."/>
            <person name="Hara Y."/>
            <person name="Koshikawa S."/>
            <person name="Sagara H."/>
            <person name="Miura T."/>
            <person name="Yokobori S."/>
            <person name="Miyagawa K."/>
            <person name="Suzuki Y."/>
            <person name="Kubo T."/>
            <person name="Oyama M."/>
            <person name="Kohara Y."/>
            <person name="Fujiyama A."/>
            <person name="Arakawa K."/>
            <person name="Katayama T."/>
            <person name="Toyoda A."/>
            <person name="Kunieda T."/>
        </authorList>
    </citation>
    <scope>NUCLEOTIDE SEQUENCE [LARGE SCALE GENOMIC DNA]</scope>
    <source>
        <strain evidence="8 9">YOKOZUNA-1</strain>
    </source>
</reference>
<evidence type="ECO:0000256" key="5">
    <source>
        <dbReference type="ARBA" id="ARBA00023128"/>
    </source>
</evidence>
<dbReference type="Proteomes" id="UP000186922">
    <property type="component" value="Unassembled WGS sequence"/>
</dbReference>
<sequence length="309" mass="33775">MMLAARSCFRSSAASVTRPRAGNDDCRQPWKTFMRFPSTQTSARRVEDNGGQFEQQEDLCLVSTQDGIQRIILNNVKKRNVMSLSMMRKLLSIVSAVDQTTKTIVISANGPVFSSGHDLKELRAHHGKEKHEEVFRACADLMCAVEDCSVPVIAEVKGLAAAAGLQLCASCDIVVASSDALFSVPGVNNGLFCSTPGIPLVRSVPRKIAAKMLFTGDPITAKEALQAGLVSSVVEKDLLEKETTRIAMRICEKSREVIILGKKFLRAQAQMSREQAYRNGSKTMVDNLALADGQEGITAFVEKRKPRWA</sequence>
<keyword evidence="5" id="KW-0496">Mitochondrion</keyword>
<evidence type="ECO:0000313" key="8">
    <source>
        <dbReference type="EMBL" id="GAV04322.1"/>
    </source>
</evidence>
<dbReference type="GO" id="GO:0005739">
    <property type="term" value="C:mitochondrion"/>
    <property type="evidence" value="ECO:0007669"/>
    <property type="project" value="UniProtKB-SubCell"/>
</dbReference>
<proteinExistence type="predicted"/>
<comment type="subcellular location">
    <subcellularLocation>
        <location evidence="1">Mitochondrion</location>
    </subcellularLocation>
</comment>
<dbReference type="PANTHER" id="PTHR43602:SF1">
    <property type="entry name" value="ENOYL-COA HYDRATASE DOMAIN-CONTAINING PROTEIN 3, MITOCHONDRIAL"/>
    <property type="match status" value="1"/>
</dbReference>
<keyword evidence="3" id="KW-0809">Transit peptide</keyword>
<dbReference type="SUPFAM" id="SSF52096">
    <property type="entry name" value="ClpP/crotonase"/>
    <property type="match status" value="1"/>
</dbReference>
<dbReference type="CDD" id="cd06558">
    <property type="entry name" value="crotonase-like"/>
    <property type="match status" value="1"/>
</dbReference>